<evidence type="ECO:0000256" key="2">
    <source>
        <dbReference type="ARBA" id="ARBA00010617"/>
    </source>
</evidence>
<organism evidence="10 11">
    <name type="scientific">Manihot esculenta</name>
    <name type="common">Cassava</name>
    <name type="synonym">Jatropha manihot</name>
    <dbReference type="NCBI Taxonomy" id="3983"/>
    <lineage>
        <taxon>Eukaryota</taxon>
        <taxon>Viridiplantae</taxon>
        <taxon>Streptophyta</taxon>
        <taxon>Embryophyta</taxon>
        <taxon>Tracheophyta</taxon>
        <taxon>Spermatophyta</taxon>
        <taxon>Magnoliopsida</taxon>
        <taxon>eudicotyledons</taxon>
        <taxon>Gunneridae</taxon>
        <taxon>Pentapetalae</taxon>
        <taxon>rosids</taxon>
        <taxon>fabids</taxon>
        <taxon>Malpighiales</taxon>
        <taxon>Euphorbiaceae</taxon>
        <taxon>Crotonoideae</taxon>
        <taxon>Manihoteae</taxon>
        <taxon>Manihot</taxon>
    </lineage>
</organism>
<keyword evidence="7 9" id="KW-0503">Monooxygenase</keyword>
<evidence type="ECO:0000256" key="7">
    <source>
        <dbReference type="ARBA" id="ARBA00023033"/>
    </source>
</evidence>
<gene>
    <name evidence="10" type="ORF">MANES_15G062500v8</name>
</gene>
<dbReference type="OMA" id="FLPFMRY"/>
<dbReference type="PRINTS" id="PR00385">
    <property type="entry name" value="P450"/>
</dbReference>
<dbReference type="AlphaFoldDB" id="A0A2C9UFD4"/>
<evidence type="ECO:0000256" key="9">
    <source>
        <dbReference type="RuleBase" id="RU000461"/>
    </source>
</evidence>
<dbReference type="Pfam" id="PF00067">
    <property type="entry name" value="p450"/>
    <property type="match status" value="1"/>
</dbReference>
<evidence type="ECO:0008006" key="12">
    <source>
        <dbReference type="Google" id="ProtNLM"/>
    </source>
</evidence>
<dbReference type="OrthoDB" id="2789670at2759"/>
<dbReference type="GO" id="GO:0005506">
    <property type="term" value="F:iron ion binding"/>
    <property type="evidence" value="ECO:0007669"/>
    <property type="project" value="InterPro"/>
</dbReference>
<dbReference type="PANTHER" id="PTHR47955">
    <property type="entry name" value="CYTOCHROME P450 FAMILY 71 PROTEIN"/>
    <property type="match status" value="1"/>
</dbReference>
<accession>A0A2C9UFD4</accession>
<dbReference type="InterPro" id="IPR002401">
    <property type="entry name" value="Cyt_P450_E_grp-I"/>
</dbReference>
<dbReference type="GO" id="GO:0016705">
    <property type="term" value="F:oxidoreductase activity, acting on paired donors, with incorporation or reduction of molecular oxygen"/>
    <property type="evidence" value="ECO:0007669"/>
    <property type="project" value="InterPro"/>
</dbReference>
<keyword evidence="4 8" id="KW-0479">Metal-binding</keyword>
<keyword evidence="5 9" id="KW-0560">Oxidoreductase</keyword>
<comment type="similarity">
    <text evidence="2 9">Belongs to the cytochrome P450 family.</text>
</comment>
<dbReference type="InterPro" id="IPR001128">
    <property type="entry name" value="Cyt_P450"/>
</dbReference>
<dbReference type="STRING" id="3983.A0A2C9UFD4"/>
<reference evidence="11" key="1">
    <citation type="journal article" date="2016" name="Nat. Biotechnol.">
        <title>Sequencing wild and cultivated cassava and related species reveals extensive interspecific hybridization and genetic diversity.</title>
        <authorList>
            <person name="Bredeson J.V."/>
            <person name="Lyons J.B."/>
            <person name="Prochnik S.E."/>
            <person name="Wu G.A."/>
            <person name="Ha C.M."/>
            <person name="Edsinger-Gonzales E."/>
            <person name="Grimwood J."/>
            <person name="Schmutz J."/>
            <person name="Rabbi I.Y."/>
            <person name="Egesi C."/>
            <person name="Nauluvula P."/>
            <person name="Lebot V."/>
            <person name="Ndunguru J."/>
            <person name="Mkamilo G."/>
            <person name="Bart R.S."/>
            <person name="Setter T.L."/>
            <person name="Gleadow R.M."/>
            <person name="Kulakow P."/>
            <person name="Ferguson M.E."/>
            <person name="Rounsley S."/>
            <person name="Rokhsar D.S."/>
        </authorList>
    </citation>
    <scope>NUCLEOTIDE SEQUENCE [LARGE SCALE GENOMIC DNA]</scope>
    <source>
        <strain evidence="11">cv. AM560-2</strain>
    </source>
</reference>
<keyword evidence="3 8" id="KW-0349">Heme</keyword>
<keyword evidence="11" id="KW-1185">Reference proteome</keyword>
<dbReference type="GO" id="GO:0020037">
    <property type="term" value="F:heme binding"/>
    <property type="evidence" value="ECO:0007669"/>
    <property type="project" value="InterPro"/>
</dbReference>
<dbReference type="EMBL" id="CM004401">
    <property type="protein sequence ID" value="OAY28390.1"/>
    <property type="molecule type" value="Genomic_DNA"/>
</dbReference>
<keyword evidence="6 8" id="KW-0408">Iron</keyword>
<dbReference type="InterPro" id="IPR036396">
    <property type="entry name" value="Cyt_P450_sf"/>
</dbReference>
<dbReference type="CDD" id="cd11072">
    <property type="entry name" value="CYP71-like"/>
    <property type="match status" value="1"/>
</dbReference>
<evidence type="ECO:0000256" key="6">
    <source>
        <dbReference type="ARBA" id="ARBA00023004"/>
    </source>
</evidence>
<comment type="cofactor">
    <cofactor evidence="1 8">
        <name>heme</name>
        <dbReference type="ChEBI" id="CHEBI:30413"/>
    </cofactor>
</comment>
<evidence type="ECO:0000256" key="4">
    <source>
        <dbReference type="ARBA" id="ARBA00022723"/>
    </source>
</evidence>
<protein>
    <recommendedName>
        <fullName evidence="12">Cytochrome P450</fullName>
    </recommendedName>
</protein>
<comment type="caution">
    <text evidence="10">The sequence shown here is derived from an EMBL/GenBank/DDBJ whole genome shotgun (WGS) entry which is preliminary data.</text>
</comment>
<feature type="binding site" description="axial binding residue" evidence="8">
    <location>
        <position position="445"/>
    </location>
    <ligand>
        <name>heme</name>
        <dbReference type="ChEBI" id="CHEBI:30413"/>
    </ligand>
    <ligandPart>
        <name>Fe</name>
        <dbReference type="ChEBI" id="CHEBI:18248"/>
    </ligandPart>
</feature>
<dbReference type="Gene3D" id="1.10.630.10">
    <property type="entry name" value="Cytochrome P450"/>
    <property type="match status" value="1"/>
</dbReference>
<dbReference type="FunFam" id="1.10.630.10:FF:000008">
    <property type="entry name" value="Cytochrome P450 71D8"/>
    <property type="match status" value="1"/>
</dbReference>
<dbReference type="PROSITE" id="PS00086">
    <property type="entry name" value="CYTOCHROME_P450"/>
    <property type="match status" value="1"/>
</dbReference>
<dbReference type="Gramene" id="Manes.15G062500.1.v8.1">
    <property type="protein sequence ID" value="Manes.15G062500.1.v8.1.CDS"/>
    <property type="gene ID" value="Manes.15G062500.v8.1"/>
</dbReference>
<dbReference type="Proteomes" id="UP000091857">
    <property type="component" value="Chromosome 15"/>
</dbReference>
<dbReference type="PRINTS" id="PR00463">
    <property type="entry name" value="EP450I"/>
</dbReference>
<dbReference type="InterPro" id="IPR017972">
    <property type="entry name" value="Cyt_P450_CS"/>
</dbReference>
<evidence type="ECO:0000256" key="8">
    <source>
        <dbReference type="PIRSR" id="PIRSR602401-1"/>
    </source>
</evidence>
<evidence type="ECO:0000256" key="5">
    <source>
        <dbReference type="ARBA" id="ARBA00023002"/>
    </source>
</evidence>
<sequence>MELQFPSLILFFTSLLFLYTVLKLLGAFSSAKLPPGPRRLPIIGNLHQLKGAPHRSLKELAAKHGPIMHLRLGELRTIVLSSPECAKEILTTHDVIFAQRPKTMASQILSYNFLDIGFAPYGPYWRQLRRICKLELLSQSRVDSFRSIREEEVSNLVKEISSCRGSPIDLSKKLFEMTSGIAMSAAFGKHCKHKEEYISAAYRIIKQNTGFTLVNLFPSFKILGWISGARPKLEKMHGEKDKIVQKILDEHKEKREKRMKDGEQVEAEDDEEDQIDVLLKLREQGDLEFPLTDDTIKAILWDLVTAGSETSSATMEWAMSEMLRFPETMKEAQAEVRRVYGEKGSVDESNLHELQYLKAVVKETLRLHPPSPLLTPRESSEACQIHGYDIPAKSRVTINAWAIERDPKYWPEPEKFSPERFLNSCIDYKGMDFEYIPFGAGRRMCPGIYFAQANIELLLAKLLFHFDWELPEGMRKEDIDMSESFGLALSRKVGLVVIPIPWANN</sequence>
<dbReference type="SUPFAM" id="SSF48264">
    <property type="entry name" value="Cytochrome P450"/>
    <property type="match status" value="1"/>
</dbReference>
<evidence type="ECO:0000256" key="1">
    <source>
        <dbReference type="ARBA" id="ARBA00001971"/>
    </source>
</evidence>
<evidence type="ECO:0000313" key="10">
    <source>
        <dbReference type="EMBL" id="OAY28390.1"/>
    </source>
</evidence>
<proteinExistence type="inferred from homology"/>
<name>A0A2C9UFD4_MANES</name>
<dbReference type="GO" id="GO:0004497">
    <property type="term" value="F:monooxygenase activity"/>
    <property type="evidence" value="ECO:0007669"/>
    <property type="project" value="UniProtKB-KW"/>
</dbReference>
<evidence type="ECO:0000313" key="11">
    <source>
        <dbReference type="Proteomes" id="UP000091857"/>
    </source>
</evidence>
<dbReference type="PANTHER" id="PTHR47955:SF8">
    <property type="entry name" value="CYTOCHROME P450 71D11-LIKE"/>
    <property type="match status" value="1"/>
</dbReference>
<evidence type="ECO:0000256" key="3">
    <source>
        <dbReference type="ARBA" id="ARBA00022617"/>
    </source>
</evidence>